<keyword evidence="2" id="KW-1185">Reference proteome</keyword>
<organism evidence="1 2">
    <name type="scientific">Gimibacter soli</name>
    <dbReference type="NCBI Taxonomy" id="3024400"/>
    <lineage>
        <taxon>Bacteria</taxon>
        <taxon>Pseudomonadati</taxon>
        <taxon>Pseudomonadota</taxon>
        <taxon>Alphaproteobacteria</taxon>
        <taxon>Kordiimonadales</taxon>
        <taxon>Temperatibacteraceae</taxon>
        <taxon>Gimibacter</taxon>
    </lineage>
</organism>
<reference evidence="1" key="1">
    <citation type="submission" date="2023-01" db="EMBL/GenBank/DDBJ databases">
        <title>The genome sequence of Kordiimonadaceae bacterium 6D33.</title>
        <authorList>
            <person name="Liu Y."/>
        </authorList>
    </citation>
    <scope>NUCLEOTIDE SEQUENCE</scope>
    <source>
        <strain evidence="1">6D33</strain>
    </source>
</reference>
<dbReference type="KEGG" id="gso:PH603_04855"/>
<proteinExistence type="predicted"/>
<gene>
    <name evidence="1" type="ORF">PH603_04855</name>
</gene>
<accession>A0AAE9XU97</accession>
<dbReference type="RefSeq" id="WP_289504846.1">
    <property type="nucleotide sequence ID" value="NZ_CP116805.1"/>
</dbReference>
<protein>
    <submittedName>
        <fullName evidence="1">Uncharacterized protein</fullName>
    </submittedName>
</protein>
<sequence length="80" mass="8510">MELTDLKSAVDAYADAAETGLAALETRLGQIETRLARPGAVPEVKAATEAATAHKTAFFDGFIRKGDDADLRAFMVSFCC</sequence>
<dbReference type="EMBL" id="CP116805">
    <property type="protein sequence ID" value="WCL55086.1"/>
    <property type="molecule type" value="Genomic_DNA"/>
</dbReference>
<dbReference type="Proteomes" id="UP001217500">
    <property type="component" value="Chromosome"/>
</dbReference>
<evidence type="ECO:0000313" key="1">
    <source>
        <dbReference type="EMBL" id="WCL55086.1"/>
    </source>
</evidence>
<evidence type="ECO:0000313" key="2">
    <source>
        <dbReference type="Proteomes" id="UP001217500"/>
    </source>
</evidence>
<name>A0AAE9XU97_9PROT</name>
<dbReference type="AlphaFoldDB" id="A0AAE9XU97"/>